<accession>A0A382MC69</accession>
<name>A0A382MC69_9ZZZZ</name>
<reference evidence="1" key="1">
    <citation type="submission" date="2018-05" db="EMBL/GenBank/DDBJ databases">
        <authorList>
            <person name="Lanie J.A."/>
            <person name="Ng W.-L."/>
            <person name="Kazmierczak K.M."/>
            <person name="Andrzejewski T.M."/>
            <person name="Davidsen T.M."/>
            <person name="Wayne K.J."/>
            <person name="Tettelin H."/>
            <person name="Glass J.I."/>
            <person name="Rusch D."/>
            <person name="Podicherti R."/>
            <person name="Tsui H.-C.T."/>
            <person name="Winkler M.E."/>
        </authorList>
    </citation>
    <scope>NUCLEOTIDE SEQUENCE</scope>
</reference>
<evidence type="ECO:0000313" key="1">
    <source>
        <dbReference type="EMBL" id="SVC45297.1"/>
    </source>
</evidence>
<proteinExistence type="predicted"/>
<sequence>MARHKHKNTGRFAGIPISVVKSDAYKSLGGNAAKLLTILAYFYNSNNNGNLAITQSIIGEWMTKNTMYSAKDELLLKGFIVTNAYGGRSAWGRKLPSLYGLTFYPMNELKEKDGELRFAHYPSSQTHLHYWSKGINPDYKTKKERDAQYKKDIKKIKKTNPYY</sequence>
<dbReference type="EMBL" id="UINC01092041">
    <property type="protein sequence ID" value="SVC45297.1"/>
    <property type="molecule type" value="Genomic_DNA"/>
</dbReference>
<organism evidence="1">
    <name type="scientific">marine metagenome</name>
    <dbReference type="NCBI Taxonomy" id="408172"/>
    <lineage>
        <taxon>unclassified sequences</taxon>
        <taxon>metagenomes</taxon>
        <taxon>ecological metagenomes</taxon>
    </lineage>
</organism>
<gene>
    <name evidence="1" type="ORF">METZ01_LOCUS298151</name>
</gene>
<protein>
    <submittedName>
        <fullName evidence="1">Uncharacterized protein</fullName>
    </submittedName>
</protein>
<dbReference type="AlphaFoldDB" id="A0A382MC69"/>